<dbReference type="Proteomes" id="UP000593573">
    <property type="component" value="Unassembled WGS sequence"/>
</dbReference>
<dbReference type="InterPro" id="IPR012337">
    <property type="entry name" value="RNaseH-like_sf"/>
</dbReference>
<evidence type="ECO:0000313" key="2">
    <source>
        <dbReference type="EMBL" id="MBA0646306.1"/>
    </source>
</evidence>
<dbReference type="EMBL" id="JABFAB010000004">
    <property type="protein sequence ID" value="MBA0646306.1"/>
    <property type="molecule type" value="Genomic_DNA"/>
</dbReference>
<gene>
    <name evidence="2" type="ORF">Goklo_014279</name>
</gene>
<dbReference type="InterPro" id="IPR036397">
    <property type="entry name" value="RNaseH_sf"/>
</dbReference>
<feature type="domain" description="RNase H type-1" evidence="1">
    <location>
        <begin position="1"/>
        <end position="72"/>
    </location>
</feature>
<dbReference type="OrthoDB" id="999696at2759"/>
<dbReference type="GO" id="GO:0003676">
    <property type="term" value="F:nucleic acid binding"/>
    <property type="evidence" value="ECO:0007669"/>
    <property type="project" value="InterPro"/>
</dbReference>
<proteinExistence type="predicted"/>
<name>A0A7J8U738_9ROSI</name>
<dbReference type="Pfam" id="PF13456">
    <property type="entry name" value="RVT_3"/>
    <property type="match status" value="1"/>
</dbReference>
<sequence length="81" mass="9341">LWGILEGLKLIQRKDHDKVIIQSNSLEVVKAIQGSISNASNLALIRRIQCILSQKDKWLLRYILREYNQVAELALTKIQDL</sequence>
<feature type="non-terminal residue" evidence="2">
    <location>
        <position position="81"/>
    </location>
</feature>
<reference evidence="2 3" key="1">
    <citation type="journal article" date="2019" name="Genome Biol. Evol.">
        <title>Insights into the evolution of the New World diploid cottons (Gossypium, subgenus Houzingenia) based on genome sequencing.</title>
        <authorList>
            <person name="Grover C.E."/>
            <person name="Arick M.A. 2nd"/>
            <person name="Thrash A."/>
            <person name="Conover J.L."/>
            <person name="Sanders W.S."/>
            <person name="Peterson D.G."/>
            <person name="Frelichowski J.E."/>
            <person name="Scheffler J.A."/>
            <person name="Scheffler B.E."/>
            <person name="Wendel J.F."/>
        </authorList>
    </citation>
    <scope>NUCLEOTIDE SEQUENCE [LARGE SCALE GENOMIC DNA]</scope>
    <source>
        <strain evidence="2">57</strain>
        <tissue evidence="2">Leaf</tissue>
    </source>
</reference>
<dbReference type="SUPFAM" id="SSF53098">
    <property type="entry name" value="Ribonuclease H-like"/>
    <property type="match status" value="1"/>
</dbReference>
<dbReference type="GO" id="GO:0004523">
    <property type="term" value="F:RNA-DNA hybrid ribonuclease activity"/>
    <property type="evidence" value="ECO:0007669"/>
    <property type="project" value="InterPro"/>
</dbReference>
<evidence type="ECO:0000259" key="1">
    <source>
        <dbReference type="Pfam" id="PF13456"/>
    </source>
</evidence>
<organism evidence="2 3">
    <name type="scientific">Gossypium klotzschianum</name>
    <dbReference type="NCBI Taxonomy" id="34286"/>
    <lineage>
        <taxon>Eukaryota</taxon>
        <taxon>Viridiplantae</taxon>
        <taxon>Streptophyta</taxon>
        <taxon>Embryophyta</taxon>
        <taxon>Tracheophyta</taxon>
        <taxon>Spermatophyta</taxon>
        <taxon>Magnoliopsida</taxon>
        <taxon>eudicotyledons</taxon>
        <taxon>Gunneridae</taxon>
        <taxon>Pentapetalae</taxon>
        <taxon>rosids</taxon>
        <taxon>malvids</taxon>
        <taxon>Malvales</taxon>
        <taxon>Malvaceae</taxon>
        <taxon>Malvoideae</taxon>
        <taxon>Gossypium</taxon>
    </lineage>
</organism>
<accession>A0A7J8U738</accession>
<dbReference type="PANTHER" id="PTHR47723:SF19">
    <property type="entry name" value="POLYNUCLEOTIDYL TRANSFERASE, RIBONUCLEASE H-LIKE SUPERFAMILY PROTEIN"/>
    <property type="match status" value="1"/>
</dbReference>
<protein>
    <recommendedName>
        <fullName evidence="1">RNase H type-1 domain-containing protein</fullName>
    </recommendedName>
</protein>
<dbReference type="Gene3D" id="3.30.420.10">
    <property type="entry name" value="Ribonuclease H-like superfamily/Ribonuclease H"/>
    <property type="match status" value="1"/>
</dbReference>
<feature type="non-terminal residue" evidence="2">
    <location>
        <position position="1"/>
    </location>
</feature>
<keyword evidence="3" id="KW-1185">Reference proteome</keyword>
<dbReference type="PANTHER" id="PTHR47723">
    <property type="entry name" value="OS05G0353850 PROTEIN"/>
    <property type="match status" value="1"/>
</dbReference>
<comment type="caution">
    <text evidence="2">The sequence shown here is derived from an EMBL/GenBank/DDBJ whole genome shotgun (WGS) entry which is preliminary data.</text>
</comment>
<dbReference type="AlphaFoldDB" id="A0A7J8U738"/>
<dbReference type="InterPro" id="IPR053151">
    <property type="entry name" value="RNase_H-like"/>
</dbReference>
<evidence type="ECO:0000313" key="3">
    <source>
        <dbReference type="Proteomes" id="UP000593573"/>
    </source>
</evidence>
<dbReference type="InterPro" id="IPR002156">
    <property type="entry name" value="RNaseH_domain"/>
</dbReference>